<protein>
    <recommendedName>
        <fullName evidence="4">Virginiamycin B lyase</fullName>
    </recommendedName>
</protein>
<keyword evidence="1" id="KW-0732">Signal</keyword>
<keyword evidence="3" id="KW-1185">Reference proteome</keyword>
<reference evidence="3" key="1">
    <citation type="journal article" date="2019" name="Int. J. Syst. Evol. Microbiol.">
        <title>The Global Catalogue of Microorganisms (GCM) 10K type strain sequencing project: providing services to taxonomists for standard genome sequencing and annotation.</title>
        <authorList>
            <consortium name="The Broad Institute Genomics Platform"/>
            <consortium name="The Broad Institute Genome Sequencing Center for Infectious Disease"/>
            <person name="Wu L."/>
            <person name="Ma J."/>
        </authorList>
    </citation>
    <scope>NUCLEOTIDE SEQUENCE [LARGE SCALE GENOMIC DNA]</scope>
    <source>
        <strain evidence="3">JCM 16117</strain>
    </source>
</reference>
<dbReference type="InterPro" id="IPR015943">
    <property type="entry name" value="WD40/YVTN_repeat-like_dom_sf"/>
</dbReference>
<evidence type="ECO:0000313" key="2">
    <source>
        <dbReference type="EMBL" id="GAA2241466.1"/>
    </source>
</evidence>
<dbReference type="SUPFAM" id="SSF63825">
    <property type="entry name" value="YWTD domain"/>
    <property type="match status" value="1"/>
</dbReference>
<dbReference type="Gene3D" id="2.130.10.10">
    <property type="entry name" value="YVTN repeat-like/Quinoprotein amine dehydrogenase"/>
    <property type="match status" value="1"/>
</dbReference>
<evidence type="ECO:0000256" key="1">
    <source>
        <dbReference type="SAM" id="SignalP"/>
    </source>
</evidence>
<sequence length="339" mass="35038">MSSRTAPVYRMRALAALAAVAVIGGGLAALAPAVGAGALEPPPRDYATWHEYDTATPGGSPGAVTVDATDRVWYADGTSNQIVTFPAETPRSWVAYDLGPSMPGITALVAAPDGTIWFNDSSNGAMGRLDPATGTVSSFPLGTGPDFPASPVLGPDGAIWFGWPAAGGLGRIALDGTISSVPEPTGAQIYNVVSAPDGRLWFTHDATGLLGAYDPVSAAFEAFPVDVPNVSGLGVGRDGSLWVGGTHLLRKVSLAGAVLDTQTIPGAPFDFLQPSSLVTGVDQELYFVVDDSRLGMIDHRGRFAFVVPPFTGSLYAAVAITSYNSLWFTDAVRGKILNG</sequence>
<dbReference type="Pfam" id="PF24684">
    <property type="entry name" value="Vgb_lyase"/>
    <property type="match status" value="1"/>
</dbReference>
<proteinExistence type="predicted"/>
<organism evidence="2 3">
    <name type="scientific">Herbiconiux moechotypicola</name>
    <dbReference type="NCBI Taxonomy" id="637393"/>
    <lineage>
        <taxon>Bacteria</taxon>
        <taxon>Bacillati</taxon>
        <taxon>Actinomycetota</taxon>
        <taxon>Actinomycetes</taxon>
        <taxon>Micrococcales</taxon>
        <taxon>Microbacteriaceae</taxon>
        <taxon>Herbiconiux</taxon>
    </lineage>
</organism>
<dbReference type="Proteomes" id="UP001500929">
    <property type="component" value="Unassembled WGS sequence"/>
</dbReference>
<dbReference type="PANTHER" id="PTHR40274">
    <property type="entry name" value="VIRGINIAMYCIN B LYASE"/>
    <property type="match status" value="1"/>
</dbReference>
<dbReference type="SUPFAM" id="SSF101898">
    <property type="entry name" value="NHL repeat"/>
    <property type="match status" value="1"/>
</dbReference>
<dbReference type="PANTHER" id="PTHR40274:SF3">
    <property type="entry name" value="VIRGINIAMYCIN B LYASE"/>
    <property type="match status" value="1"/>
</dbReference>
<dbReference type="InterPro" id="IPR051344">
    <property type="entry name" value="Vgb"/>
</dbReference>
<accession>A0ABP5QP96</accession>
<feature type="signal peptide" evidence="1">
    <location>
        <begin position="1"/>
        <end position="28"/>
    </location>
</feature>
<dbReference type="RefSeq" id="WP_259479916.1">
    <property type="nucleotide sequence ID" value="NZ_BAAAQY010000008.1"/>
</dbReference>
<gene>
    <name evidence="2" type="ORF">GCM10009851_28570</name>
</gene>
<comment type="caution">
    <text evidence="2">The sequence shown here is derived from an EMBL/GenBank/DDBJ whole genome shotgun (WGS) entry which is preliminary data.</text>
</comment>
<name>A0ABP5QP96_9MICO</name>
<evidence type="ECO:0008006" key="4">
    <source>
        <dbReference type="Google" id="ProtNLM"/>
    </source>
</evidence>
<evidence type="ECO:0000313" key="3">
    <source>
        <dbReference type="Proteomes" id="UP001500929"/>
    </source>
</evidence>
<dbReference type="EMBL" id="BAAAQY010000008">
    <property type="protein sequence ID" value="GAA2241466.1"/>
    <property type="molecule type" value="Genomic_DNA"/>
</dbReference>
<feature type="chain" id="PRO_5046968527" description="Virginiamycin B lyase" evidence="1">
    <location>
        <begin position="29"/>
        <end position="339"/>
    </location>
</feature>